<dbReference type="Pfam" id="PF13927">
    <property type="entry name" value="Ig_3"/>
    <property type="match status" value="1"/>
</dbReference>
<name>A0A8K0JYY8_LADFU</name>
<sequence>MLQAIGIHRKMTGTLWKTVFALLVTIFKCSGKVSHEAPVIREVAEGDTAVLPCPSNDLPHKFIYWERTGPDNTYLVIGPGNDIDRTKYKYEVLSGTLYIRAITKEEGGAYMCVSQNLVNSSIYIRPVELVVKQDWEEVWETDYETNLLRGWIAFIVVGALLACAYAVFRYRRRSSTRFTAIPDDEAPEDSGAVELTSGNIHGNGEADTSVDTDFPRAFNAMYRPMGGVEARL</sequence>
<evidence type="ECO:0000256" key="1">
    <source>
        <dbReference type="SAM" id="MobiDB-lite"/>
    </source>
</evidence>
<feature type="transmembrane region" description="Helical" evidence="2">
    <location>
        <begin position="150"/>
        <end position="168"/>
    </location>
</feature>
<dbReference type="AlphaFoldDB" id="A0A8K0JYY8"/>
<dbReference type="InterPro" id="IPR007110">
    <property type="entry name" value="Ig-like_dom"/>
</dbReference>
<feature type="region of interest" description="Disordered" evidence="1">
    <location>
        <begin position="181"/>
        <end position="211"/>
    </location>
</feature>
<dbReference type="Proteomes" id="UP000792457">
    <property type="component" value="Unassembled WGS sequence"/>
</dbReference>
<feature type="chain" id="PRO_5035467841" description="Ig-like domain-containing protein" evidence="3">
    <location>
        <begin position="32"/>
        <end position="232"/>
    </location>
</feature>
<keyword evidence="2" id="KW-1133">Transmembrane helix</keyword>
<dbReference type="PROSITE" id="PS50835">
    <property type="entry name" value="IG_LIKE"/>
    <property type="match status" value="1"/>
</dbReference>
<comment type="caution">
    <text evidence="5">The sequence shown here is derived from an EMBL/GenBank/DDBJ whole genome shotgun (WGS) entry which is preliminary data.</text>
</comment>
<feature type="signal peptide" evidence="3">
    <location>
        <begin position="1"/>
        <end position="31"/>
    </location>
</feature>
<dbReference type="SUPFAM" id="SSF48726">
    <property type="entry name" value="Immunoglobulin"/>
    <property type="match status" value="1"/>
</dbReference>
<evidence type="ECO:0000256" key="3">
    <source>
        <dbReference type="SAM" id="SignalP"/>
    </source>
</evidence>
<protein>
    <recommendedName>
        <fullName evidence="4">Ig-like domain-containing protein</fullName>
    </recommendedName>
</protein>
<dbReference type="InterPro" id="IPR003599">
    <property type="entry name" value="Ig_sub"/>
</dbReference>
<feature type="domain" description="Ig-like" evidence="4">
    <location>
        <begin position="42"/>
        <end position="130"/>
    </location>
</feature>
<proteinExistence type="predicted"/>
<evidence type="ECO:0000259" key="4">
    <source>
        <dbReference type="PROSITE" id="PS50835"/>
    </source>
</evidence>
<keyword evidence="3" id="KW-0732">Signal</keyword>
<keyword evidence="2" id="KW-0812">Transmembrane</keyword>
<organism evidence="5 6">
    <name type="scientific">Ladona fulva</name>
    <name type="common">Scarce chaser dragonfly</name>
    <name type="synonym">Libellula fulva</name>
    <dbReference type="NCBI Taxonomy" id="123851"/>
    <lineage>
        <taxon>Eukaryota</taxon>
        <taxon>Metazoa</taxon>
        <taxon>Ecdysozoa</taxon>
        <taxon>Arthropoda</taxon>
        <taxon>Hexapoda</taxon>
        <taxon>Insecta</taxon>
        <taxon>Pterygota</taxon>
        <taxon>Palaeoptera</taxon>
        <taxon>Odonata</taxon>
        <taxon>Epiprocta</taxon>
        <taxon>Anisoptera</taxon>
        <taxon>Libelluloidea</taxon>
        <taxon>Libellulidae</taxon>
        <taxon>Ladona</taxon>
    </lineage>
</organism>
<keyword evidence="6" id="KW-1185">Reference proteome</keyword>
<dbReference type="EMBL" id="KZ308212">
    <property type="protein sequence ID" value="KAG8224831.1"/>
    <property type="molecule type" value="Genomic_DNA"/>
</dbReference>
<evidence type="ECO:0000313" key="6">
    <source>
        <dbReference type="Proteomes" id="UP000792457"/>
    </source>
</evidence>
<reference evidence="5" key="2">
    <citation type="submission" date="2017-10" db="EMBL/GenBank/DDBJ databases">
        <title>Ladona fulva Genome sequencing and assembly.</title>
        <authorList>
            <person name="Murali S."/>
            <person name="Richards S."/>
            <person name="Bandaranaike D."/>
            <person name="Bellair M."/>
            <person name="Blankenburg K."/>
            <person name="Chao H."/>
            <person name="Dinh H."/>
            <person name="Doddapaneni H."/>
            <person name="Dugan-Rocha S."/>
            <person name="Elkadiri S."/>
            <person name="Gnanaolivu R."/>
            <person name="Hernandez B."/>
            <person name="Skinner E."/>
            <person name="Javaid M."/>
            <person name="Lee S."/>
            <person name="Li M."/>
            <person name="Ming W."/>
            <person name="Munidasa M."/>
            <person name="Muniz J."/>
            <person name="Nguyen L."/>
            <person name="Hughes D."/>
            <person name="Osuji N."/>
            <person name="Pu L.-L."/>
            <person name="Puazo M."/>
            <person name="Qu C."/>
            <person name="Quiroz J."/>
            <person name="Raj R."/>
            <person name="Weissenberger G."/>
            <person name="Xin Y."/>
            <person name="Zou X."/>
            <person name="Han Y."/>
            <person name="Worley K."/>
            <person name="Muzny D."/>
            <person name="Gibbs R."/>
        </authorList>
    </citation>
    <scope>NUCLEOTIDE SEQUENCE</scope>
    <source>
        <strain evidence="5">Sampled in the wild</strain>
    </source>
</reference>
<dbReference type="Gene3D" id="2.60.40.10">
    <property type="entry name" value="Immunoglobulins"/>
    <property type="match status" value="1"/>
</dbReference>
<gene>
    <name evidence="5" type="ORF">J437_LFUL002278</name>
</gene>
<dbReference type="SMART" id="SM00409">
    <property type="entry name" value="IG"/>
    <property type="match status" value="1"/>
</dbReference>
<keyword evidence="2" id="KW-0472">Membrane</keyword>
<dbReference type="InterPro" id="IPR013783">
    <property type="entry name" value="Ig-like_fold"/>
</dbReference>
<evidence type="ECO:0000256" key="2">
    <source>
        <dbReference type="SAM" id="Phobius"/>
    </source>
</evidence>
<accession>A0A8K0JYY8</accession>
<evidence type="ECO:0000313" key="5">
    <source>
        <dbReference type="EMBL" id="KAG8224831.1"/>
    </source>
</evidence>
<reference evidence="5" key="1">
    <citation type="submission" date="2013-04" db="EMBL/GenBank/DDBJ databases">
        <authorList>
            <person name="Qu J."/>
            <person name="Murali S.C."/>
            <person name="Bandaranaike D."/>
            <person name="Bellair M."/>
            <person name="Blankenburg K."/>
            <person name="Chao H."/>
            <person name="Dinh H."/>
            <person name="Doddapaneni H."/>
            <person name="Downs B."/>
            <person name="Dugan-Rocha S."/>
            <person name="Elkadiri S."/>
            <person name="Gnanaolivu R.D."/>
            <person name="Hernandez B."/>
            <person name="Javaid M."/>
            <person name="Jayaseelan J.C."/>
            <person name="Lee S."/>
            <person name="Li M."/>
            <person name="Ming W."/>
            <person name="Munidasa M."/>
            <person name="Muniz J."/>
            <person name="Nguyen L."/>
            <person name="Ongeri F."/>
            <person name="Osuji N."/>
            <person name="Pu L.-L."/>
            <person name="Puazo M."/>
            <person name="Qu C."/>
            <person name="Quiroz J."/>
            <person name="Raj R."/>
            <person name="Weissenberger G."/>
            <person name="Xin Y."/>
            <person name="Zou X."/>
            <person name="Han Y."/>
            <person name="Richards S."/>
            <person name="Worley K."/>
            <person name="Muzny D."/>
            <person name="Gibbs R."/>
        </authorList>
    </citation>
    <scope>NUCLEOTIDE SEQUENCE</scope>
    <source>
        <strain evidence="5">Sampled in the wild</strain>
    </source>
</reference>
<dbReference type="OrthoDB" id="10258440at2759"/>
<dbReference type="InterPro" id="IPR036179">
    <property type="entry name" value="Ig-like_dom_sf"/>
</dbReference>